<evidence type="ECO:0000313" key="2">
    <source>
        <dbReference type="EMBL" id="CAA2977045.1"/>
    </source>
</evidence>
<name>A0A8S0RDL8_OLEEU</name>
<evidence type="ECO:0000313" key="3">
    <source>
        <dbReference type="Proteomes" id="UP000594638"/>
    </source>
</evidence>
<dbReference type="EMBL" id="CACTIH010002732">
    <property type="protein sequence ID" value="CAA2977045.1"/>
    <property type="molecule type" value="Genomic_DNA"/>
</dbReference>
<organism evidence="2 3">
    <name type="scientific">Olea europaea subsp. europaea</name>
    <dbReference type="NCBI Taxonomy" id="158383"/>
    <lineage>
        <taxon>Eukaryota</taxon>
        <taxon>Viridiplantae</taxon>
        <taxon>Streptophyta</taxon>
        <taxon>Embryophyta</taxon>
        <taxon>Tracheophyta</taxon>
        <taxon>Spermatophyta</taxon>
        <taxon>Magnoliopsida</taxon>
        <taxon>eudicotyledons</taxon>
        <taxon>Gunneridae</taxon>
        <taxon>Pentapetalae</taxon>
        <taxon>asterids</taxon>
        <taxon>lamiids</taxon>
        <taxon>Lamiales</taxon>
        <taxon>Oleaceae</taxon>
        <taxon>Oleeae</taxon>
        <taxon>Olea</taxon>
    </lineage>
</organism>
<evidence type="ECO:0000256" key="1">
    <source>
        <dbReference type="SAM" id="MobiDB-lite"/>
    </source>
</evidence>
<sequence length="86" mass="9324">MGPPGILPSPAMDTQTNDGDQDPSALVTASTSASTSNNPLMTPEKLKQRASDPKMAVDQDKQGIEVLKNFFSSWMFPPELQNFQKA</sequence>
<keyword evidence="3" id="KW-1185">Reference proteome</keyword>
<feature type="compositionally biased region" description="Low complexity" evidence="1">
    <location>
        <begin position="24"/>
        <end position="36"/>
    </location>
</feature>
<dbReference type="Gramene" id="OE9A041112T1">
    <property type="protein sequence ID" value="OE9A041112C1"/>
    <property type="gene ID" value="OE9A041112"/>
</dbReference>
<gene>
    <name evidence="2" type="ORF">OLEA9_A041112</name>
</gene>
<feature type="non-terminal residue" evidence="2">
    <location>
        <position position="86"/>
    </location>
</feature>
<protein>
    <submittedName>
        <fullName evidence="2">Uncharacterized protein</fullName>
    </submittedName>
</protein>
<feature type="compositionally biased region" description="Basic and acidic residues" evidence="1">
    <location>
        <begin position="44"/>
        <end position="57"/>
    </location>
</feature>
<dbReference type="Proteomes" id="UP000594638">
    <property type="component" value="Unassembled WGS sequence"/>
</dbReference>
<reference evidence="2 3" key="1">
    <citation type="submission" date="2019-12" db="EMBL/GenBank/DDBJ databases">
        <authorList>
            <person name="Alioto T."/>
            <person name="Alioto T."/>
            <person name="Gomez Garrido J."/>
        </authorList>
    </citation>
    <scope>NUCLEOTIDE SEQUENCE [LARGE SCALE GENOMIC DNA]</scope>
</reference>
<dbReference type="AlphaFoldDB" id="A0A8S0RDL8"/>
<accession>A0A8S0RDL8</accession>
<proteinExistence type="predicted"/>
<feature type="region of interest" description="Disordered" evidence="1">
    <location>
        <begin position="1"/>
        <end position="57"/>
    </location>
</feature>
<comment type="caution">
    <text evidence="2">The sequence shown here is derived from an EMBL/GenBank/DDBJ whole genome shotgun (WGS) entry which is preliminary data.</text>
</comment>